<comment type="caution">
    <text evidence="1">The sequence shown here is derived from an EMBL/GenBank/DDBJ whole genome shotgun (WGS) entry which is preliminary data.</text>
</comment>
<reference evidence="1 2" key="1">
    <citation type="journal article" date="2024" name="Int. J. Mol. Sci.">
        <title>Exploration of Alicyclobacillus spp. Genome in Search of Antibiotic Resistance.</title>
        <authorList>
            <person name="Bucka-Kolendo J."/>
            <person name="Kiousi D.E."/>
            <person name="Dekowska A."/>
            <person name="Mikolajczuk-Szczyrba A."/>
            <person name="Karadedos D.M."/>
            <person name="Michael P."/>
            <person name="Galanis A."/>
            <person name="Sokolowska B."/>
        </authorList>
    </citation>
    <scope>NUCLEOTIDE SEQUENCE [LARGE SCALE GENOMIC DNA]</scope>
    <source>
        <strain evidence="1 2">KKP 3000</strain>
    </source>
</reference>
<name>A0ABV5AL00_9BACL</name>
<organism evidence="1 2">
    <name type="scientific">Alicyclobacillus fastidiosus</name>
    <dbReference type="NCBI Taxonomy" id="392011"/>
    <lineage>
        <taxon>Bacteria</taxon>
        <taxon>Bacillati</taxon>
        <taxon>Bacillota</taxon>
        <taxon>Bacilli</taxon>
        <taxon>Bacillales</taxon>
        <taxon>Alicyclobacillaceae</taxon>
        <taxon>Alicyclobacillus</taxon>
    </lineage>
</organism>
<dbReference type="EMBL" id="JBDXSU010000032">
    <property type="protein sequence ID" value="MFB5192949.1"/>
    <property type="molecule type" value="Genomic_DNA"/>
</dbReference>
<keyword evidence="2" id="KW-1185">Reference proteome</keyword>
<proteinExistence type="predicted"/>
<dbReference type="Proteomes" id="UP001579974">
    <property type="component" value="Unassembled WGS sequence"/>
</dbReference>
<sequence>MISPVREALNESGLSASQFATICGVHVTGIHIALRGDSSKLSDRILNGLERLGYSRDVMSELYAKYREERKEAVMAQLIS</sequence>
<evidence type="ECO:0000313" key="2">
    <source>
        <dbReference type="Proteomes" id="UP001579974"/>
    </source>
</evidence>
<accession>A0ABV5AL00</accession>
<gene>
    <name evidence="1" type="ORF">KKP3000_002543</name>
</gene>
<evidence type="ECO:0000313" key="1">
    <source>
        <dbReference type="EMBL" id="MFB5192949.1"/>
    </source>
</evidence>
<protein>
    <recommendedName>
        <fullName evidence="3">XRE family transcriptional regulator</fullName>
    </recommendedName>
</protein>
<evidence type="ECO:0008006" key="3">
    <source>
        <dbReference type="Google" id="ProtNLM"/>
    </source>
</evidence>
<dbReference type="RefSeq" id="WP_368781028.1">
    <property type="nucleotide sequence ID" value="NZ_CP162941.1"/>
</dbReference>